<comment type="similarity">
    <text evidence="1">Belongs to the glycosyltransferase 2 family.</text>
</comment>
<dbReference type="PANTHER" id="PTHR43179">
    <property type="entry name" value="RHAMNOSYLTRANSFERASE WBBL"/>
    <property type="match status" value="1"/>
</dbReference>
<dbReference type="Proteomes" id="UP000830055">
    <property type="component" value="Chromosome"/>
</dbReference>
<sequence>MTLLNKIYARLRLIVDRDGRDYLVVRRLQLFDSEYYLSFFATPENTADPLLAYFLRWREWYKNNRFPGAARCQLPDPHPLFDTCYYLLNHFPHGLKRNPFAHYLVKGWKRGWAPSPYFDPETYRQRSSWDGRTGNPLSHYRDHGAPQAISPSPFFDAHWYLDRTPVLADAREWIIRHYKMYGAKDGRKSPLPVFDPSYYLQQTEDNEAARRDPLAHYVRLGEKNGQRPAELFDPRYYRQRYLRKKKHCSPLAHYLSHGVYLGHYPDERIASLSRKPRVSVLVPVYNADHRHLNTCIRSVLYQAYPYWELCLVDDCSTDTAIKTILADWEGRDQRIKVAYHKENTGISGATATAAEMATGEYLGFLDHDDALTPDCLYRMVQAVNETGAVVAYSDESLVGDDGSQLSVSHKPAFNRHLLLSHNYITHFVLIEAHYFRKIGGIGSGFDGAQDFDLMLRAAEAANHVAHVPRVLYHWRATESSSSVNHDTKPYAHDAGKRALAASLKRQGIDAEVVDNHLTFYYRITYKRKENPKVSVVIWREAEHHRAGITAEHLLGRAGYEPCEFLVVDQATENRGDESRSKTVLLDEAIRASSGEYIVLFGYGGSEISEGWLDVMAGTLFHDDNLGAVCGCVSWAGEDGPSYTVPDLDDRSSRYYAEALASMTRHLNGLHNPQLVRCCDWRCCLFEKSLYERLGGFDGHRYPQLLAMHDWSLRLMQTGKQILYTPYVTVTMEEREPFGDDAAAESGEKRRFQEHWQQMLRQGDPFYNTGVVLEQGIPEARFLDWLTGAG</sequence>
<organism evidence="5 6">
    <name type="scientific">Desulfofustis limnaeus</name>
    <dbReference type="NCBI Taxonomy" id="2740163"/>
    <lineage>
        <taxon>Bacteria</taxon>
        <taxon>Pseudomonadati</taxon>
        <taxon>Thermodesulfobacteriota</taxon>
        <taxon>Desulfobulbia</taxon>
        <taxon>Desulfobulbales</taxon>
        <taxon>Desulfocapsaceae</taxon>
        <taxon>Desulfofustis</taxon>
    </lineage>
</organism>
<accession>A0ABM7W959</accession>
<dbReference type="PANTHER" id="PTHR43179:SF12">
    <property type="entry name" value="GALACTOFURANOSYLTRANSFERASE GLFT2"/>
    <property type="match status" value="1"/>
</dbReference>
<evidence type="ECO:0000259" key="4">
    <source>
        <dbReference type="Pfam" id="PF00535"/>
    </source>
</evidence>
<evidence type="ECO:0000313" key="5">
    <source>
        <dbReference type="EMBL" id="BDD87445.1"/>
    </source>
</evidence>
<dbReference type="Gene3D" id="3.90.550.10">
    <property type="entry name" value="Spore Coat Polysaccharide Biosynthesis Protein SpsA, Chain A"/>
    <property type="match status" value="2"/>
</dbReference>
<evidence type="ECO:0000313" key="6">
    <source>
        <dbReference type="Proteomes" id="UP000830055"/>
    </source>
</evidence>
<reference evidence="5 6" key="1">
    <citation type="submission" date="2022-01" db="EMBL/GenBank/DDBJ databases">
        <title>Desulfofustis limnae sp. nov., a novel mesophilic sulfate-reducing bacterium isolated from marsh soil.</title>
        <authorList>
            <person name="Watanabe M."/>
            <person name="Takahashi A."/>
            <person name="Kojima H."/>
            <person name="Fukui M."/>
        </authorList>
    </citation>
    <scope>NUCLEOTIDE SEQUENCE [LARGE SCALE GENOMIC DNA]</scope>
    <source>
        <strain evidence="5 6">PPLL</strain>
    </source>
</reference>
<gene>
    <name evidence="5" type="ORF">DPPLL_18100</name>
</gene>
<dbReference type="SUPFAM" id="SSF53448">
    <property type="entry name" value="Nucleotide-diphospho-sugar transferases"/>
    <property type="match status" value="2"/>
</dbReference>
<dbReference type="EMBL" id="AP025516">
    <property type="protein sequence ID" value="BDD87445.1"/>
    <property type="molecule type" value="Genomic_DNA"/>
</dbReference>
<keyword evidence="3" id="KW-0808">Transferase</keyword>
<dbReference type="InterPro" id="IPR001173">
    <property type="entry name" value="Glyco_trans_2-like"/>
</dbReference>
<protein>
    <recommendedName>
        <fullName evidence="4">Glycosyltransferase 2-like domain-containing protein</fullName>
    </recommendedName>
</protein>
<dbReference type="Pfam" id="PF00535">
    <property type="entry name" value="Glycos_transf_2"/>
    <property type="match status" value="1"/>
</dbReference>
<dbReference type="InterPro" id="IPR029044">
    <property type="entry name" value="Nucleotide-diphossugar_trans"/>
</dbReference>
<feature type="domain" description="Glycosyltransferase 2-like" evidence="4">
    <location>
        <begin position="279"/>
        <end position="392"/>
    </location>
</feature>
<proteinExistence type="inferred from homology"/>
<keyword evidence="6" id="KW-1185">Reference proteome</keyword>
<evidence type="ECO:0000256" key="2">
    <source>
        <dbReference type="ARBA" id="ARBA00022676"/>
    </source>
</evidence>
<dbReference type="RefSeq" id="WP_284154471.1">
    <property type="nucleotide sequence ID" value="NZ_AP025516.1"/>
</dbReference>
<name>A0ABM7W959_9BACT</name>
<keyword evidence="2" id="KW-0328">Glycosyltransferase</keyword>
<evidence type="ECO:0000256" key="3">
    <source>
        <dbReference type="ARBA" id="ARBA00022679"/>
    </source>
</evidence>
<evidence type="ECO:0000256" key="1">
    <source>
        <dbReference type="ARBA" id="ARBA00006739"/>
    </source>
</evidence>